<protein>
    <submittedName>
        <fullName evidence="2">Uncharacterized protein</fullName>
    </submittedName>
</protein>
<dbReference type="AlphaFoldDB" id="A0A7T7KN95"/>
<dbReference type="Proteomes" id="UP000596083">
    <property type="component" value="Chromosome"/>
</dbReference>
<keyword evidence="1" id="KW-1133">Transmembrane helix</keyword>
<organism evidence="2 3">
    <name type="scientific">Martelella lutilitoris</name>
    <dbReference type="NCBI Taxonomy" id="2583532"/>
    <lineage>
        <taxon>Bacteria</taxon>
        <taxon>Pseudomonadati</taxon>
        <taxon>Pseudomonadota</taxon>
        <taxon>Alphaproteobacteria</taxon>
        <taxon>Hyphomicrobiales</taxon>
        <taxon>Aurantimonadaceae</taxon>
        <taxon>Martelella</taxon>
    </lineage>
</organism>
<evidence type="ECO:0000313" key="2">
    <source>
        <dbReference type="EMBL" id="QQM31699.1"/>
    </source>
</evidence>
<evidence type="ECO:0000256" key="1">
    <source>
        <dbReference type="SAM" id="Phobius"/>
    </source>
</evidence>
<accession>A0A7T7KN95</accession>
<feature type="transmembrane region" description="Helical" evidence="1">
    <location>
        <begin position="80"/>
        <end position="100"/>
    </location>
</feature>
<name>A0A7T7KN95_9HYPH</name>
<sequence length="101" mass="11354">MVLQSYIALHHYASLGCSKWRLPDNGPRAGRDRLDIDAFQEGAKDMRVFYCQYCDHHLRFGPAVCSACSMPTPVANRTRFWVKLVAAVMLAAIAAFFLAVF</sequence>
<keyword evidence="1" id="KW-0472">Membrane</keyword>
<dbReference type="EMBL" id="CP066786">
    <property type="protein sequence ID" value="QQM31699.1"/>
    <property type="molecule type" value="Genomic_DNA"/>
</dbReference>
<evidence type="ECO:0000313" key="3">
    <source>
        <dbReference type="Proteomes" id="UP000596083"/>
    </source>
</evidence>
<reference evidence="2 3" key="1">
    <citation type="submission" date="2020-12" db="EMBL/GenBank/DDBJ databases">
        <authorList>
            <person name="Zheng R.K."/>
            <person name="Sun C.M."/>
        </authorList>
    </citation>
    <scope>NUCLEOTIDE SEQUENCE [LARGE SCALE GENOMIC DNA]</scope>
    <source>
        <strain evidence="2 3">ZRK001</strain>
    </source>
</reference>
<proteinExistence type="predicted"/>
<keyword evidence="1" id="KW-0812">Transmembrane</keyword>
<gene>
    <name evidence="2" type="ORF">JET14_05895</name>
</gene>
<dbReference type="KEGG" id="mlut:JET14_05895"/>